<accession>A0A143PGQ3</accession>
<gene>
    <name evidence="1" type="ORF">LuPra_00606</name>
</gene>
<evidence type="ECO:0000313" key="2">
    <source>
        <dbReference type="Proteomes" id="UP000076079"/>
    </source>
</evidence>
<dbReference type="KEGG" id="abac:LuPra_00606"/>
<dbReference type="SUPFAM" id="SSF50475">
    <property type="entry name" value="FMN-binding split barrel"/>
    <property type="match status" value="1"/>
</dbReference>
<dbReference type="Proteomes" id="UP000076079">
    <property type="component" value="Chromosome"/>
</dbReference>
<keyword evidence="2" id="KW-1185">Reference proteome</keyword>
<dbReference type="AlphaFoldDB" id="A0A143PGQ3"/>
<dbReference type="PIRSF" id="PIRSF004633">
    <property type="entry name" value="UCP_PLP_oxd"/>
    <property type="match status" value="1"/>
</dbReference>
<dbReference type="InterPro" id="IPR014419">
    <property type="entry name" value="HutZ"/>
</dbReference>
<dbReference type="EMBL" id="CP015136">
    <property type="protein sequence ID" value="AMY07433.1"/>
    <property type="molecule type" value="Genomic_DNA"/>
</dbReference>
<sequence>MTPAQVETMRELLRASRVLSLALIVEEAPVNGLLPFAVTPDFRALVVHASRLARHTKGLHDGAPFDALLHEPVVGEIDALQVKRVTLRGVVRVPDHGTPAYEALRAVYLMKFPEAEPITALGDFAFYVLLIEGGRLVTGFGAAANVTQETLETLQAT</sequence>
<protein>
    <submittedName>
        <fullName evidence="1">Heme utilization protein HutZ</fullName>
    </submittedName>
</protein>
<dbReference type="InterPro" id="IPR012349">
    <property type="entry name" value="Split_barrel_FMN-bd"/>
</dbReference>
<evidence type="ECO:0000313" key="1">
    <source>
        <dbReference type="EMBL" id="AMY07433.1"/>
    </source>
</evidence>
<reference evidence="2" key="2">
    <citation type="submission" date="2016-04" db="EMBL/GenBank/DDBJ databases">
        <title>First Complete Genome Sequence of a Subdivision 6 Acidobacterium.</title>
        <authorList>
            <person name="Huang S."/>
            <person name="Vieira S."/>
            <person name="Bunk B."/>
            <person name="Riedel T."/>
            <person name="Sproeer C."/>
            <person name="Overmann J."/>
        </authorList>
    </citation>
    <scope>NUCLEOTIDE SEQUENCE [LARGE SCALE GENOMIC DNA]</scope>
    <source>
        <strain evidence="2">DSM 100886 HEG_-6_39</strain>
    </source>
</reference>
<organism evidence="1 2">
    <name type="scientific">Luteitalea pratensis</name>
    <dbReference type="NCBI Taxonomy" id="1855912"/>
    <lineage>
        <taxon>Bacteria</taxon>
        <taxon>Pseudomonadati</taxon>
        <taxon>Acidobacteriota</taxon>
        <taxon>Vicinamibacteria</taxon>
        <taxon>Vicinamibacterales</taxon>
        <taxon>Vicinamibacteraceae</taxon>
        <taxon>Luteitalea</taxon>
    </lineage>
</organism>
<dbReference type="STRING" id="1855912.LuPra_00606"/>
<proteinExistence type="predicted"/>
<dbReference type="Gene3D" id="2.30.110.10">
    <property type="entry name" value="Electron Transport, Fmn-binding Protein, Chain A"/>
    <property type="match status" value="1"/>
</dbReference>
<reference evidence="1 2" key="1">
    <citation type="journal article" date="2016" name="Genome Announc.">
        <title>First Complete Genome Sequence of a Subdivision 6 Acidobacterium Strain.</title>
        <authorList>
            <person name="Huang S."/>
            <person name="Vieira S."/>
            <person name="Bunk B."/>
            <person name="Riedel T."/>
            <person name="Sproer C."/>
            <person name="Overmann J."/>
        </authorList>
    </citation>
    <scope>NUCLEOTIDE SEQUENCE [LARGE SCALE GENOMIC DNA]</scope>
    <source>
        <strain evidence="2">DSM 100886 HEG_-6_39</strain>
    </source>
</reference>
<name>A0A143PGQ3_LUTPR</name>